<dbReference type="Gene3D" id="2.60.120.200">
    <property type="match status" value="1"/>
</dbReference>
<feature type="domain" description="Glycine-rich" evidence="1">
    <location>
        <begin position="130"/>
        <end position="222"/>
    </location>
</feature>
<evidence type="ECO:0000313" key="2">
    <source>
        <dbReference type="EMBL" id="SVE36440.1"/>
    </source>
</evidence>
<sequence length="238" mass="24404">ISAWYHIVVRVDTTQTDEITRYRIYINGEEDTDLNVNSAHSTAGTINSDVRHFIGARGHASGPTIDNYGNISIAGVSFVDGRSLGPEAFAHESPDTGAWVMEDIPTNEAAATGGDLVTHEGEYRVHKFTSNGTISFSEGGKVEYLVVGGGGGGGGNGDLAGGGGAGGYRTGFLEVPKGDYGITIGDGGAMDNPGGYSAIGEITTATGGTITTDGDHTVHKFTANGTLTVADGGLVEYL</sequence>
<dbReference type="EMBL" id="UINC01212216">
    <property type="protein sequence ID" value="SVE36440.1"/>
    <property type="molecule type" value="Genomic_DNA"/>
</dbReference>
<protein>
    <recommendedName>
        <fullName evidence="1">Glycine-rich domain-containing protein</fullName>
    </recommendedName>
</protein>
<gene>
    <name evidence="2" type="ORF">METZ01_LOCUS489294</name>
</gene>
<dbReference type="SUPFAM" id="SSF49899">
    <property type="entry name" value="Concanavalin A-like lectins/glucanases"/>
    <property type="match status" value="1"/>
</dbReference>
<feature type="non-terminal residue" evidence="2">
    <location>
        <position position="238"/>
    </location>
</feature>
<feature type="non-terminal residue" evidence="2">
    <location>
        <position position="1"/>
    </location>
</feature>
<dbReference type="AlphaFoldDB" id="A0A383CWM4"/>
<reference evidence="2" key="1">
    <citation type="submission" date="2018-05" db="EMBL/GenBank/DDBJ databases">
        <authorList>
            <person name="Lanie J.A."/>
            <person name="Ng W.-L."/>
            <person name="Kazmierczak K.M."/>
            <person name="Andrzejewski T.M."/>
            <person name="Davidsen T.M."/>
            <person name="Wayne K.J."/>
            <person name="Tettelin H."/>
            <person name="Glass J.I."/>
            <person name="Rusch D."/>
            <person name="Podicherti R."/>
            <person name="Tsui H.-C.T."/>
            <person name="Winkler M.E."/>
        </authorList>
    </citation>
    <scope>NUCLEOTIDE SEQUENCE</scope>
</reference>
<proteinExistence type="predicted"/>
<organism evidence="2">
    <name type="scientific">marine metagenome</name>
    <dbReference type="NCBI Taxonomy" id="408172"/>
    <lineage>
        <taxon>unclassified sequences</taxon>
        <taxon>metagenomes</taxon>
        <taxon>ecological metagenomes</taxon>
    </lineage>
</organism>
<dbReference type="InterPro" id="IPR013320">
    <property type="entry name" value="ConA-like_dom_sf"/>
</dbReference>
<dbReference type="InterPro" id="IPR049304">
    <property type="entry name" value="Gly_rich_dom"/>
</dbReference>
<dbReference type="Pfam" id="PF21722">
    <property type="entry name" value="Gly_rich_2"/>
    <property type="match status" value="1"/>
</dbReference>
<evidence type="ECO:0000259" key="1">
    <source>
        <dbReference type="Pfam" id="PF21722"/>
    </source>
</evidence>
<name>A0A383CWM4_9ZZZZ</name>
<accession>A0A383CWM4</accession>